<accession>A0A5P1FJ65</accession>
<keyword evidence="3" id="KW-1185">Reference proteome</keyword>
<feature type="compositionally biased region" description="Basic and acidic residues" evidence="1">
    <location>
        <begin position="81"/>
        <end position="101"/>
    </location>
</feature>
<feature type="region of interest" description="Disordered" evidence="1">
    <location>
        <begin position="141"/>
        <end position="221"/>
    </location>
</feature>
<evidence type="ECO:0000313" key="2">
    <source>
        <dbReference type="EMBL" id="ONK78124.1"/>
    </source>
</evidence>
<evidence type="ECO:0000313" key="3">
    <source>
        <dbReference type="Proteomes" id="UP000243459"/>
    </source>
</evidence>
<evidence type="ECO:0000256" key="1">
    <source>
        <dbReference type="SAM" id="MobiDB-lite"/>
    </source>
</evidence>
<proteinExistence type="predicted"/>
<sequence>MQVVVEGCDDVVAEGCAVVVAETCSSPQHKQMNIIDGAQSPEHAFKNSYGPSTNFFFIKNQSLDPRINLCGLDHDGLRQSKIESEESVTRCKDRQGVHERPSPPATPSAPHLSLPPSSSTNTAPPRTDYAHSEADLFAQTLPPHPQLRTPPPRQASCPSTSYVVHRPNARGVCDDASAPVDAPLAPPPPLPTSRRCSGREHAGFAYTNSKKQPRELKLRLE</sequence>
<dbReference type="AlphaFoldDB" id="A0A5P1FJ65"/>
<feature type="compositionally biased region" description="Basic and acidic residues" evidence="1">
    <location>
        <begin position="212"/>
        <end position="221"/>
    </location>
</feature>
<feature type="compositionally biased region" description="Pro residues" evidence="1">
    <location>
        <begin position="142"/>
        <end position="153"/>
    </location>
</feature>
<protein>
    <submittedName>
        <fullName evidence="2">Uncharacterized protein</fullName>
    </submittedName>
</protein>
<feature type="compositionally biased region" description="Low complexity" evidence="1">
    <location>
        <begin position="174"/>
        <end position="183"/>
    </location>
</feature>
<reference evidence="3" key="1">
    <citation type="journal article" date="2017" name="Nat. Commun.">
        <title>The asparagus genome sheds light on the origin and evolution of a young Y chromosome.</title>
        <authorList>
            <person name="Harkess A."/>
            <person name="Zhou J."/>
            <person name="Xu C."/>
            <person name="Bowers J.E."/>
            <person name="Van der Hulst R."/>
            <person name="Ayyampalayam S."/>
            <person name="Mercati F."/>
            <person name="Riccardi P."/>
            <person name="McKain M.R."/>
            <person name="Kakrana A."/>
            <person name="Tang H."/>
            <person name="Ray J."/>
            <person name="Groenendijk J."/>
            <person name="Arikit S."/>
            <person name="Mathioni S.M."/>
            <person name="Nakano M."/>
            <person name="Shan H."/>
            <person name="Telgmann-Rauber A."/>
            <person name="Kanno A."/>
            <person name="Yue Z."/>
            <person name="Chen H."/>
            <person name="Li W."/>
            <person name="Chen Y."/>
            <person name="Xu X."/>
            <person name="Zhang Y."/>
            <person name="Luo S."/>
            <person name="Chen H."/>
            <person name="Gao J."/>
            <person name="Mao Z."/>
            <person name="Pires J.C."/>
            <person name="Luo M."/>
            <person name="Kudrna D."/>
            <person name="Wing R.A."/>
            <person name="Meyers B.C."/>
            <person name="Yi K."/>
            <person name="Kong H."/>
            <person name="Lavrijsen P."/>
            <person name="Sunseri F."/>
            <person name="Falavigna A."/>
            <person name="Ye Y."/>
            <person name="Leebens-Mack J.H."/>
            <person name="Chen G."/>
        </authorList>
    </citation>
    <scope>NUCLEOTIDE SEQUENCE [LARGE SCALE GENOMIC DNA]</scope>
    <source>
        <strain evidence="3">cv. DH0086</strain>
    </source>
</reference>
<dbReference type="Proteomes" id="UP000243459">
    <property type="component" value="Chromosome 2"/>
</dbReference>
<dbReference type="Gramene" id="ONK78124">
    <property type="protein sequence ID" value="ONK78124"/>
    <property type="gene ID" value="A4U43_C02F14600"/>
</dbReference>
<gene>
    <name evidence="2" type="ORF">A4U43_C02F14600</name>
</gene>
<organism evidence="2 3">
    <name type="scientific">Asparagus officinalis</name>
    <name type="common">Garden asparagus</name>
    <dbReference type="NCBI Taxonomy" id="4686"/>
    <lineage>
        <taxon>Eukaryota</taxon>
        <taxon>Viridiplantae</taxon>
        <taxon>Streptophyta</taxon>
        <taxon>Embryophyta</taxon>
        <taxon>Tracheophyta</taxon>
        <taxon>Spermatophyta</taxon>
        <taxon>Magnoliopsida</taxon>
        <taxon>Liliopsida</taxon>
        <taxon>Asparagales</taxon>
        <taxon>Asparagaceae</taxon>
        <taxon>Asparagoideae</taxon>
        <taxon>Asparagus</taxon>
    </lineage>
</organism>
<feature type="compositionally biased region" description="Low complexity" evidence="1">
    <location>
        <begin position="108"/>
        <end position="125"/>
    </location>
</feature>
<name>A0A5P1FJ65_ASPOF</name>
<feature type="region of interest" description="Disordered" evidence="1">
    <location>
        <begin position="81"/>
        <end position="128"/>
    </location>
</feature>
<dbReference type="EMBL" id="CM007382">
    <property type="protein sequence ID" value="ONK78124.1"/>
    <property type="molecule type" value="Genomic_DNA"/>
</dbReference>